<sequence>MPSLIPFSRSAAIITVAGFTMLSGIGEAAAWTRTGSTTTPRGTYNSSGAGGCAGGTCSRASTVTGPAGGTASHTGSVTRTAPGTYSYQGSSTGPAGNSVSRSGTVSRY</sequence>
<reference evidence="2" key="1">
    <citation type="submission" date="2022-12" db="EMBL/GenBank/DDBJ databases">
        <title>Reference genome sequencing for broad-spectrum identification of bacterial and archaeal isolates by mass spectrometry.</title>
        <authorList>
            <person name="Sekiguchi Y."/>
            <person name="Tourlousse D.M."/>
        </authorList>
    </citation>
    <scope>NUCLEOTIDE SEQUENCE</scope>
    <source>
        <strain evidence="2">301</strain>
    </source>
</reference>
<dbReference type="GeneID" id="95765381"/>
<evidence type="ECO:0000313" key="2">
    <source>
        <dbReference type="EMBL" id="GLI24937.1"/>
    </source>
</evidence>
<name>A0A9W6CTD0_XANFL</name>
<evidence type="ECO:0000313" key="4">
    <source>
        <dbReference type="Proteomes" id="UP001144397"/>
    </source>
</evidence>
<dbReference type="EMBL" id="JAVDPY010000010">
    <property type="protein sequence ID" value="MDR6336037.1"/>
    <property type="molecule type" value="Genomic_DNA"/>
</dbReference>
<keyword evidence="5" id="KW-1185">Reference proteome</keyword>
<evidence type="ECO:0000256" key="1">
    <source>
        <dbReference type="SAM" id="MobiDB-lite"/>
    </source>
</evidence>
<gene>
    <name evidence="3" type="ORF">GGQ86_004535</name>
    <name evidence="2" type="ORF">XFLAVUS301_46110</name>
</gene>
<proteinExistence type="predicted"/>
<feature type="region of interest" description="Disordered" evidence="1">
    <location>
        <begin position="64"/>
        <end position="108"/>
    </location>
</feature>
<accession>A0A9W6CTD0</accession>
<organism evidence="2 4">
    <name type="scientific">Xanthobacter flavus</name>
    <dbReference type="NCBI Taxonomy" id="281"/>
    <lineage>
        <taxon>Bacteria</taxon>
        <taxon>Pseudomonadati</taxon>
        <taxon>Pseudomonadota</taxon>
        <taxon>Alphaproteobacteria</taxon>
        <taxon>Hyphomicrobiales</taxon>
        <taxon>Xanthobacteraceae</taxon>
        <taxon>Xanthobacter</taxon>
    </lineage>
</organism>
<evidence type="ECO:0000313" key="5">
    <source>
        <dbReference type="Proteomes" id="UP001245370"/>
    </source>
</evidence>
<feature type="compositionally biased region" description="Polar residues" evidence="1">
    <location>
        <begin position="71"/>
        <end position="108"/>
    </location>
</feature>
<reference evidence="3 5" key="2">
    <citation type="submission" date="2023-07" db="EMBL/GenBank/DDBJ databases">
        <title>Genomic Encyclopedia of Type Strains, Phase IV (KMG-IV): sequencing the most valuable type-strain genomes for metagenomic binning, comparative biology and taxonomic classification.</title>
        <authorList>
            <person name="Goeker M."/>
        </authorList>
    </citation>
    <scope>NUCLEOTIDE SEQUENCE [LARGE SCALE GENOMIC DNA]</scope>
    <source>
        <strain evidence="3 5">DSM 338</strain>
    </source>
</reference>
<protein>
    <submittedName>
        <fullName evidence="3">Type IV secretory pathway TrbL component</fullName>
    </submittedName>
</protein>
<dbReference type="RefSeq" id="WP_281809654.1">
    <property type="nucleotide sequence ID" value="NZ_BSDO01000009.1"/>
</dbReference>
<dbReference type="EMBL" id="BSDO01000009">
    <property type="protein sequence ID" value="GLI24937.1"/>
    <property type="molecule type" value="Genomic_DNA"/>
</dbReference>
<evidence type="ECO:0000313" key="3">
    <source>
        <dbReference type="EMBL" id="MDR6336037.1"/>
    </source>
</evidence>
<dbReference type="AlphaFoldDB" id="A0A9W6CTD0"/>
<dbReference type="Proteomes" id="UP001245370">
    <property type="component" value="Unassembled WGS sequence"/>
</dbReference>
<comment type="caution">
    <text evidence="2">The sequence shown here is derived from an EMBL/GenBank/DDBJ whole genome shotgun (WGS) entry which is preliminary data.</text>
</comment>
<dbReference type="Proteomes" id="UP001144397">
    <property type="component" value="Unassembled WGS sequence"/>
</dbReference>